<keyword evidence="3" id="KW-0970">Cilium biogenesis/degradation</keyword>
<dbReference type="GO" id="GO:0005929">
    <property type="term" value="C:cilium"/>
    <property type="evidence" value="ECO:0007669"/>
    <property type="project" value="UniProtKB-ARBA"/>
</dbReference>
<sequence length="461" mass="52023">MNTTNDGHQRGGRESSDSDDGDILSSYVDVDDFTPQEHRAWLRANREDKFRAMHIVALIEGVERVLCSLRFYKETGLFCATPGFSSPIVEPENDPDLLVKGPKLTTYHVSTPSGALYEYVLDNAHDLLPFASAEDQRLSRDIRLQEEKRDMADVIRWQQYGISINSNNAQRKMMLSIEVVAVLNPQTTDLISVEYELQLPERTGYPKWKMQADHRTRGKTPLSLPQRSAYPDCAMSASFGWLQHFNLKLVMDEVCLTESKVSEEEKVVAAPILHVSVYSRDCWRRRRTQGHGEIKLQGSSGFYDFDVPIRKPINSIRDQMEELFLGEDESDADEFQITSWTHEREINTDESPISTMITSRLGQKSESMGSAVRIRYSIVDLQPSKHSGGVNSERIVPKSITTPMTNAQVVKRSVQEILQSVKLEKRLASITDTRIQAALRSLPQNGVAAATESLIDKSALS</sequence>
<comment type="subcellular location">
    <subcellularLocation>
        <location evidence="1">Cytoplasm</location>
        <location evidence="1">Cytoskeleton</location>
        <location evidence="1">Cilium basal body</location>
    </subcellularLocation>
</comment>
<gene>
    <name evidence="7" type="ORF">Plil01_000424200</name>
</gene>
<dbReference type="InterPro" id="IPR010796">
    <property type="entry name" value="C2_B9-type_dom"/>
</dbReference>
<feature type="compositionally biased region" description="Basic and acidic residues" evidence="6">
    <location>
        <begin position="7"/>
        <end position="16"/>
    </location>
</feature>
<dbReference type="AlphaFoldDB" id="A0A9W6TF65"/>
<name>A0A9W6TF65_9STRA</name>
<evidence type="ECO:0000256" key="3">
    <source>
        <dbReference type="ARBA" id="ARBA00022794"/>
    </source>
</evidence>
<evidence type="ECO:0000256" key="6">
    <source>
        <dbReference type="SAM" id="MobiDB-lite"/>
    </source>
</evidence>
<dbReference type="OrthoDB" id="10263520at2759"/>
<organism evidence="7 8">
    <name type="scientific">Phytophthora lilii</name>
    <dbReference type="NCBI Taxonomy" id="2077276"/>
    <lineage>
        <taxon>Eukaryota</taxon>
        <taxon>Sar</taxon>
        <taxon>Stramenopiles</taxon>
        <taxon>Oomycota</taxon>
        <taxon>Peronosporomycetes</taxon>
        <taxon>Peronosporales</taxon>
        <taxon>Peronosporaceae</taxon>
        <taxon>Phytophthora</taxon>
    </lineage>
</organism>
<evidence type="ECO:0000313" key="7">
    <source>
        <dbReference type="EMBL" id="GMF13802.1"/>
    </source>
</evidence>
<evidence type="ECO:0000313" key="8">
    <source>
        <dbReference type="Proteomes" id="UP001165083"/>
    </source>
</evidence>
<evidence type="ECO:0000256" key="2">
    <source>
        <dbReference type="ARBA" id="ARBA00022490"/>
    </source>
</evidence>
<evidence type="ECO:0000256" key="1">
    <source>
        <dbReference type="ARBA" id="ARBA00004120"/>
    </source>
</evidence>
<proteinExistence type="predicted"/>
<protein>
    <submittedName>
        <fullName evidence="7">Unnamed protein product</fullName>
    </submittedName>
</protein>
<evidence type="ECO:0000256" key="4">
    <source>
        <dbReference type="ARBA" id="ARBA00023212"/>
    </source>
</evidence>
<feature type="region of interest" description="Disordered" evidence="6">
    <location>
        <begin position="1"/>
        <end position="22"/>
    </location>
</feature>
<keyword evidence="8" id="KW-1185">Reference proteome</keyword>
<evidence type="ECO:0000256" key="5">
    <source>
        <dbReference type="ARBA" id="ARBA00023273"/>
    </source>
</evidence>
<keyword evidence="2" id="KW-0963">Cytoplasm</keyword>
<keyword evidence="5" id="KW-0966">Cell projection</keyword>
<dbReference type="Proteomes" id="UP001165083">
    <property type="component" value="Unassembled WGS sequence"/>
</dbReference>
<keyword evidence="4" id="KW-0206">Cytoskeleton</keyword>
<reference evidence="7" key="1">
    <citation type="submission" date="2023-04" db="EMBL/GenBank/DDBJ databases">
        <title>Phytophthora lilii NBRC 32176.</title>
        <authorList>
            <person name="Ichikawa N."/>
            <person name="Sato H."/>
            <person name="Tonouchi N."/>
        </authorList>
    </citation>
    <scope>NUCLEOTIDE SEQUENCE</scope>
    <source>
        <strain evidence="7">NBRC 32176</strain>
    </source>
</reference>
<dbReference type="EMBL" id="BSXW01000172">
    <property type="protein sequence ID" value="GMF13802.1"/>
    <property type="molecule type" value="Genomic_DNA"/>
</dbReference>
<dbReference type="GO" id="GO:0030030">
    <property type="term" value="P:cell projection organization"/>
    <property type="evidence" value="ECO:0007669"/>
    <property type="project" value="UniProtKB-KW"/>
</dbReference>
<accession>A0A9W6TF65</accession>
<comment type="caution">
    <text evidence="7">The sequence shown here is derived from an EMBL/GenBank/DDBJ whole genome shotgun (WGS) entry which is preliminary data.</text>
</comment>
<dbReference type="Pfam" id="PF07162">
    <property type="entry name" value="B9-C2"/>
    <property type="match status" value="1"/>
</dbReference>